<protein>
    <submittedName>
        <fullName evidence="7">Transcription initiation factor TFIID subunit</fullName>
    </submittedName>
</protein>
<keyword evidence="2" id="KW-0805">Transcription regulation</keyword>
<proteinExistence type="predicted"/>
<accession>A0A8T9BYN3</accession>
<comment type="caution">
    <text evidence="7">The sequence shown here is derived from an EMBL/GenBank/DDBJ whole genome shotgun (WGS) entry which is preliminary data.</text>
</comment>
<evidence type="ECO:0000259" key="6">
    <source>
        <dbReference type="SMART" id="SM00576"/>
    </source>
</evidence>
<evidence type="ECO:0000256" key="4">
    <source>
        <dbReference type="ARBA" id="ARBA00023242"/>
    </source>
</evidence>
<feature type="domain" description="Bromodomain associated" evidence="6">
    <location>
        <begin position="5"/>
        <end position="86"/>
    </location>
</feature>
<dbReference type="EMBL" id="QGMK01001282">
    <property type="protein sequence ID" value="TVY71284.1"/>
    <property type="molecule type" value="Genomic_DNA"/>
</dbReference>
<sequence length="213" mass="23487">MTTPQALHHSLLRPCILHILRAAGYHTTRPSVLDTLTDLAARYMLLLAQSTANHAALNHSEPELSLEVSIQDVRMAMQDCGALYPEKPQVEQEFDGEEDMRGVEAFLAWAMGPGNKDIRRVALEGDAGGKVDYLTALKKKHITTEQDTRYNGTILGKPAEPRAVKVEGGDIGSVKEWAERLKNPPKTTSIMSSRRQSSALSSLGDVDMEDMEF</sequence>
<keyword evidence="3" id="KW-0804">Transcription</keyword>
<evidence type="ECO:0000313" key="8">
    <source>
        <dbReference type="Proteomes" id="UP000469558"/>
    </source>
</evidence>
<evidence type="ECO:0000256" key="2">
    <source>
        <dbReference type="ARBA" id="ARBA00023015"/>
    </source>
</evidence>
<evidence type="ECO:0000256" key="3">
    <source>
        <dbReference type="ARBA" id="ARBA00023163"/>
    </source>
</evidence>
<evidence type="ECO:0000313" key="7">
    <source>
        <dbReference type="EMBL" id="TVY71284.1"/>
    </source>
</evidence>
<comment type="subcellular location">
    <subcellularLocation>
        <location evidence="1">Nucleus</location>
    </subcellularLocation>
</comment>
<reference evidence="7 8" key="1">
    <citation type="submission" date="2018-05" db="EMBL/GenBank/DDBJ databases">
        <title>Genome sequencing and assembly of the regulated plant pathogen Lachnellula willkommii and related sister species for the development of diagnostic species identification markers.</title>
        <authorList>
            <person name="Giroux E."/>
            <person name="Bilodeau G."/>
        </authorList>
    </citation>
    <scope>NUCLEOTIDE SEQUENCE [LARGE SCALE GENOMIC DNA]</scope>
    <source>
        <strain evidence="7 8">CBS 268.59</strain>
    </source>
</reference>
<dbReference type="Gene3D" id="1.10.20.10">
    <property type="entry name" value="Histone, subunit A"/>
    <property type="match status" value="1"/>
</dbReference>
<dbReference type="GO" id="GO:0046982">
    <property type="term" value="F:protein heterodimerization activity"/>
    <property type="evidence" value="ECO:0007669"/>
    <property type="project" value="InterPro"/>
</dbReference>
<dbReference type="Pfam" id="PF07524">
    <property type="entry name" value="Bromo_TP"/>
    <property type="match status" value="1"/>
</dbReference>
<keyword evidence="4" id="KW-0539">Nucleus</keyword>
<dbReference type="SMART" id="SM00576">
    <property type="entry name" value="BTP"/>
    <property type="match status" value="1"/>
</dbReference>
<dbReference type="Proteomes" id="UP000469558">
    <property type="component" value="Unassembled WGS sequence"/>
</dbReference>
<name>A0A8T9BYN3_9HELO</name>
<dbReference type="InterPro" id="IPR006565">
    <property type="entry name" value="BTP"/>
</dbReference>
<evidence type="ECO:0000256" key="1">
    <source>
        <dbReference type="ARBA" id="ARBA00004123"/>
    </source>
</evidence>
<gene>
    <name evidence="7" type="primary">taf3</name>
    <name evidence="7" type="ORF">LSUE1_G004931</name>
</gene>
<dbReference type="OrthoDB" id="5402929at2759"/>
<dbReference type="CDD" id="cd00076">
    <property type="entry name" value="HFD_SF"/>
    <property type="match status" value="1"/>
</dbReference>
<evidence type="ECO:0000256" key="5">
    <source>
        <dbReference type="SAM" id="MobiDB-lite"/>
    </source>
</evidence>
<dbReference type="AlphaFoldDB" id="A0A8T9BYN3"/>
<keyword evidence="8" id="KW-1185">Reference proteome</keyword>
<organism evidence="7 8">
    <name type="scientific">Lachnellula suecica</name>
    <dbReference type="NCBI Taxonomy" id="602035"/>
    <lineage>
        <taxon>Eukaryota</taxon>
        <taxon>Fungi</taxon>
        <taxon>Dikarya</taxon>
        <taxon>Ascomycota</taxon>
        <taxon>Pezizomycotina</taxon>
        <taxon>Leotiomycetes</taxon>
        <taxon>Helotiales</taxon>
        <taxon>Lachnaceae</taxon>
        <taxon>Lachnellula</taxon>
    </lineage>
</organism>
<dbReference type="GO" id="GO:0005634">
    <property type="term" value="C:nucleus"/>
    <property type="evidence" value="ECO:0007669"/>
    <property type="project" value="UniProtKB-SubCell"/>
</dbReference>
<dbReference type="InterPro" id="IPR009072">
    <property type="entry name" value="Histone-fold"/>
</dbReference>
<feature type="compositionally biased region" description="Low complexity" evidence="5">
    <location>
        <begin position="189"/>
        <end position="203"/>
    </location>
</feature>
<feature type="region of interest" description="Disordered" evidence="5">
    <location>
        <begin position="183"/>
        <end position="213"/>
    </location>
</feature>